<sequence>MEILWVGVLNIIYNEPSPSLKIKVHLIYCGASRVVYGGSGPELLAKKSPVHTPQFPLSLMI</sequence>
<proteinExistence type="predicted"/>
<dbReference type="STRING" id="698762.SAMN00808754_2566"/>
<accession>A0A1W1VZP9</accession>
<evidence type="ECO:0000313" key="2">
    <source>
        <dbReference type="Proteomes" id="UP000192569"/>
    </source>
</evidence>
<gene>
    <name evidence="1" type="ORF">SAMN00808754_2566</name>
</gene>
<organism evidence="1 2">
    <name type="scientific">Thermanaeromonas toyohensis ToBE</name>
    <dbReference type="NCBI Taxonomy" id="698762"/>
    <lineage>
        <taxon>Bacteria</taxon>
        <taxon>Bacillati</taxon>
        <taxon>Bacillota</taxon>
        <taxon>Clostridia</taxon>
        <taxon>Neomoorellales</taxon>
        <taxon>Neomoorellaceae</taxon>
        <taxon>Thermanaeromonas</taxon>
    </lineage>
</organism>
<reference evidence="1 2" key="1">
    <citation type="submission" date="2017-04" db="EMBL/GenBank/DDBJ databases">
        <authorList>
            <person name="Afonso C.L."/>
            <person name="Miller P.J."/>
            <person name="Scott M.A."/>
            <person name="Spackman E."/>
            <person name="Goraichik I."/>
            <person name="Dimitrov K.M."/>
            <person name="Suarez D.L."/>
            <person name="Swayne D.E."/>
        </authorList>
    </citation>
    <scope>NUCLEOTIDE SEQUENCE [LARGE SCALE GENOMIC DNA]</scope>
    <source>
        <strain evidence="1 2">ToBE</strain>
    </source>
</reference>
<dbReference type="EMBL" id="LT838272">
    <property type="protein sequence ID" value="SMB98816.1"/>
    <property type="molecule type" value="Genomic_DNA"/>
</dbReference>
<dbReference type="Proteomes" id="UP000192569">
    <property type="component" value="Chromosome I"/>
</dbReference>
<evidence type="ECO:0000313" key="1">
    <source>
        <dbReference type="EMBL" id="SMB98816.1"/>
    </source>
</evidence>
<protein>
    <submittedName>
        <fullName evidence="1">Uncharacterized protein</fullName>
    </submittedName>
</protein>
<name>A0A1W1VZP9_9FIRM</name>
<keyword evidence="2" id="KW-1185">Reference proteome</keyword>
<dbReference type="AlphaFoldDB" id="A0A1W1VZP9"/>